<comment type="caution">
    <text evidence="1">The sequence shown here is derived from an EMBL/GenBank/DDBJ whole genome shotgun (WGS) entry which is preliminary data.</text>
</comment>
<accession>A0A6B0S9A5</accession>
<sequence>MEFAPNRWCTGRGLTTSCQKRVLISSICWLLCCESSWSGKCFEIPKAELGRCKNSPHLSFPAFRSVSYSSTNSPSVAYEKRLRRLTEALTCPERSLLKLLFSSSGQVPCPELLPTGVSGCL</sequence>
<dbReference type="EMBL" id="VBQZ03000187">
    <property type="protein sequence ID" value="MXQ97297.1"/>
    <property type="molecule type" value="Genomic_DNA"/>
</dbReference>
<evidence type="ECO:0000313" key="1">
    <source>
        <dbReference type="EMBL" id="MXQ97297.1"/>
    </source>
</evidence>
<evidence type="ECO:0000313" key="2">
    <source>
        <dbReference type="Proteomes" id="UP000322234"/>
    </source>
</evidence>
<organism evidence="1 2">
    <name type="scientific">Bos mutus</name>
    <name type="common">wild yak</name>
    <dbReference type="NCBI Taxonomy" id="72004"/>
    <lineage>
        <taxon>Eukaryota</taxon>
        <taxon>Metazoa</taxon>
        <taxon>Chordata</taxon>
        <taxon>Craniata</taxon>
        <taxon>Vertebrata</taxon>
        <taxon>Euteleostomi</taxon>
        <taxon>Mammalia</taxon>
        <taxon>Eutheria</taxon>
        <taxon>Laurasiatheria</taxon>
        <taxon>Artiodactyla</taxon>
        <taxon>Ruminantia</taxon>
        <taxon>Pecora</taxon>
        <taxon>Bovidae</taxon>
        <taxon>Bovinae</taxon>
        <taxon>Bos</taxon>
    </lineage>
</organism>
<protein>
    <submittedName>
        <fullName evidence="1">Uncharacterized protein</fullName>
    </submittedName>
</protein>
<dbReference type="Proteomes" id="UP000322234">
    <property type="component" value="Unassembled WGS sequence"/>
</dbReference>
<name>A0A6B0S9A5_9CETA</name>
<dbReference type="AlphaFoldDB" id="A0A6B0S9A5"/>
<keyword evidence="2" id="KW-1185">Reference proteome</keyword>
<proteinExistence type="predicted"/>
<reference evidence="1" key="1">
    <citation type="submission" date="2019-10" db="EMBL/GenBank/DDBJ databases">
        <title>The sequence and de novo assembly of the wild yak genome.</title>
        <authorList>
            <person name="Liu Y."/>
        </authorList>
    </citation>
    <scope>NUCLEOTIDE SEQUENCE [LARGE SCALE GENOMIC DNA]</scope>
    <source>
        <strain evidence="1">WY2019</strain>
    </source>
</reference>
<gene>
    <name evidence="1" type="ORF">E5288_WYG003293</name>
</gene>